<gene>
    <name evidence="5" type="ORF">D7316_04881</name>
</gene>
<dbReference type="Gene3D" id="3.10.129.10">
    <property type="entry name" value="Hotdog Thioesterase"/>
    <property type="match status" value="2"/>
</dbReference>
<protein>
    <recommendedName>
        <fullName evidence="4">Thioesterase domain-containing protein</fullName>
    </recommendedName>
</protein>
<feature type="region of interest" description="Disordered" evidence="3">
    <location>
        <begin position="152"/>
        <end position="172"/>
    </location>
</feature>
<organism evidence="5 6">
    <name type="scientific">Gordonia insulae</name>
    <dbReference type="NCBI Taxonomy" id="2420509"/>
    <lineage>
        <taxon>Bacteria</taxon>
        <taxon>Bacillati</taxon>
        <taxon>Actinomycetota</taxon>
        <taxon>Actinomycetes</taxon>
        <taxon>Mycobacteriales</taxon>
        <taxon>Gordoniaceae</taxon>
        <taxon>Gordonia</taxon>
    </lineage>
</organism>
<evidence type="ECO:0000313" key="5">
    <source>
        <dbReference type="EMBL" id="AZG48264.1"/>
    </source>
</evidence>
<comment type="similarity">
    <text evidence="1">Belongs to the thioesterase PaaI family.</text>
</comment>
<reference evidence="5 6" key="1">
    <citation type="submission" date="2018-11" db="EMBL/GenBank/DDBJ databases">
        <title>Gordonia insulae sp. nov., isolated from an island soil.</title>
        <authorList>
            <person name="Kim Y.S."/>
            <person name="Kim S.B."/>
        </authorList>
    </citation>
    <scope>NUCLEOTIDE SEQUENCE [LARGE SCALE GENOMIC DNA]</scope>
    <source>
        <strain evidence="5 6">MMS17-SY073</strain>
    </source>
</reference>
<keyword evidence="2" id="KW-0378">Hydrolase</keyword>
<evidence type="ECO:0000259" key="4">
    <source>
        <dbReference type="Pfam" id="PF03061"/>
    </source>
</evidence>
<keyword evidence="6" id="KW-1185">Reference proteome</keyword>
<dbReference type="EMBL" id="CP033972">
    <property type="protein sequence ID" value="AZG48264.1"/>
    <property type="molecule type" value="Genomic_DNA"/>
</dbReference>
<dbReference type="PANTHER" id="PTHR21660">
    <property type="entry name" value="THIOESTERASE SUPERFAMILY MEMBER-RELATED"/>
    <property type="match status" value="1"/>
</dbReference>
<dbReference type="SUPFAM" id="SSF54637">
    <property type="entry name" value="Thioesterase/thiol ester dehydrase-isomerase"/>
    <property type="match status" value="2"/>
</dbReference>
<dbReference type="CDD" id="cd03443">
    <property type="entry name" value="PaaI_thioesterase"/>
    <property type="match status" value="1"/>
</dbReference>
<feature type="domain" description="Thioesterase" evidence="4">
    <location>
        <begin position="233"/>
        <end position="310"/>
    </location>
</feature>
<evidence type="ECO:0000256" key="3">
    <source>
        <dbReference type="SAM" id="MobiDB-lite"/>
    </source>
</evidence>
<dbReference type="GO" id="GO:0047617">
    <property type="term" value="F:fatty acyl-CoA hydrolase activity"/>
    <property type="evidence" value="ECO:0007669"/>
    <property type="project" value="InterPro"/>
</dbReference>
<evidence type="ECO:0000256" key="2">
    <source>
        <dbReference type="ARBA" id="ARBA00022801"/>
    </source>
</evidence>
<dbReference type="PANTHER" id="PTHR21660:SF1">
    <property type="entry name" value="ACYL-COENZYME A THIOESTERASE 13"/>
    <property type="match status" value="1"/>
</dbReference>
<evidence type="ECO:0000313" key="6">
    <source>
        <dbReference type="Proteomes" id="UP000271469"/>
    </source>
</evidence>
<dbReference type="AlphaFoldDB" id="A0A3G8JT03"/>
<proteinExistence type="inferred from homology"/>
<dbReference type="InterPro" id="IPR029069">
    <property type="entry name" value="HotDog_dom_sf"/>
</dbReference>
<dbReference type="OrthoDB" id="9813282at2"/>
<evidence type="ECO:0000256" key="1">
    <source>
        <dbReference type="ARBA" id="ARBA00008324"/>
    </source>
</evidence>
<sequence>MSVAGEQENVSHTIVESGVADRDRPRDPVTAFGIGNVATGEGGLVTAEQQLGPKFADHRGRIDLPAIAVLFDHLGGLPFFASGPGGSPCVQARLSMAMQGHVDVSDRVTGSARLLMRDDGFGSTRVDIATSTGHLCCSGGARNVAVGRTFDADPTRERGVGVPPSGAHDGIHLPPAIEPGLTGRQIVEEIAAGVRPPGPIAELLNGSVALVEHERGAGVRFTARTEPWMGNVFGTMHGGVIAAIASLACSFAGQANAVAGADYQLGDLAIGFLRSPAVSGGDVVVEVVPVKIGRRIASVEATMHGSDGVLLSRAAADVLYR</sequence>
<dbReference type="CDD" id="cd03440">
    <property type="entry name" value="hot_dog"/>
    <property type="match status" value="1"/>
</dbReference>
<dbReference type="InterPro" id="IPR006683">
    <property type="entry name" value="Thioestr_dom"/>
</dbReference>
<dbReference type="Pfam" id="PF03061">
    <property type="entry name" value="4HBT"/>
    <property type="match status" value="1"/>
</dbReference>
<dbReference type="RefSeq" id="WP_124710498.1">
    <property type="nucleotide sequence ID" value="NZ_CP033972.1"/>
</dbReference>
<name>A0A3G8JT03_9ACTN</name>
<dbReference type="KEGG" id="gom:D7316_04881"/>
<accession>A0A3G8JT03</accession>
<dbReference type="Proteomes" id="UP000271469">
    <property type="component" value="Chromosome"/>
</dbReference>
<dbReference type="InterPro" id="IPR039298">
    <property type="entry name" value="ACOT13"/>
</dbReference>
<feature type="region of interest" description="Disordered" evidence="3">
    <location>
        <begin position="1"/>
        <end position="28"/>
    </location>
</feature>